<dbReference type="STRING" id="1314773.A0A3N2PU30"/>
<dbReference type="RefSeq" id="XP_028465819.1">
    <property type="nucleotide sequence ID" value="XM_028612068.1"/>
</dbReference>
<dbReference type="AlphaFoldDB" id="A0A3N2PU30"/>
<evidence type="ECO:0000313" key="3">
    <source>
        <dbReference type="Proteomes" id="UP000272025"/>
    </source>
</evidence>
<organism evidence="2 3">
    <name type="scientific">Sodiomyces alkalinus (strain CBS 110278 / VKM F-3762 / F11)</name>
    <name type="common">Alkaliphilic filamentous fungus</name>
    <dbReference type="NCBI Taxonomy" id="1314773"/>
    <lineage>
        <taxon>Eukaryota</taxon>
        <taxon>Fungi</taxon>
        <taxon>Dikarya</taxon>
        <taxon>Ascomycota</taxon>
        <taxon>Pezizomycotina</taxon>
        <taxon>Sordariomycetes</taxon>
        <taxon>Hypocreomycetidae</taxon>
        <taxon>Glomerellales</taxon>
        <taxon>Plectosphaerellaceae</taxon>
        <taxon>Sodiomyces</taxon>
    </lineage>
</organism>
<dbReference type="OrthoDB" id="10265871at2759"/>
<accession>A0A3N2PU30</accession>
<dbReference type="Pfam" id="PF07287">
    <property type="entry name" value="AtuA"/>
    <property type="match status" value="1"/>
</dbReference>
<dbReference type="EMBL" id="ML119056">
    <property type="protein sequence ID" value="ROT38013.1"/>
    <property type="molecule type" value="Genomic_DNA"/>
</dbReference>
<reference evidence="2 3" key="1">
    <citation type="journal article" date="2018" name="Mol. Ecol.">
        <title>The obligate alkalophilic soda-lake fungus Sodiomyces alkalinus has shifted to a protein diet.</title>
        <authorList>
            <person name="Grum-Grzhimaylo A.A."/>
            <person name="Falkoski D.L."/>
            <person name="van den Heuvel J."/>
            <person name="Valero-Jimenez C.A."/>
            <person name="Min B."/>
            <person name="Choi I.G."/>
            <person name="Lipzen A."/>
            <person name="Daum C.G."/>
            <person name="Aanen D.K."/>
            <person name="Tsang A."/>
            <person name="Henrissat B."/>
            <person name="Bilanenko E.N."/>
            <person name="de Vries R.P."/>
            <person name="van Kan J.A.L."/>
            <person name="Grigoriev I.V."/>
            <person name="Debets A.J.M."/>
        </authorList>
    </citation>
    <scope>NUCLEOTIDE SEQUENCE [LARGE SCALE GENOMIC DNA]</scope>
    <source>
        <strain evidence="2 3">F11</strain>
    </source>
</reference>
<dbReference type="Proteomes" id="UP000272025">
    <property type="component" value="Unassembled WGS sequence"/>
</dbReference>
<evidence type="ECO:0000313" key="2">
    <source>
        <dbReference type="EMBL" id="ROT38013.1"/>
    </source>
</evidence>
<evidence type="ECO:0000259" key="1">
    <source>
        <dbReference type="Pfam" id="PF07287"/>
    </source>
</evidence>
<proteinExistence type="predicted"/>
<keyword evidence="3" id="KW-1185">Reference proteome</keyword>
<gene>
    <name evidence="2" type="ORF">SODALDRAFT_333775</name>
</gene>
<dbReference type="InterPro" id="IPR010839">
    <property type="entry name" value="AtuA_N"/>
</dbReference>
<feature type="domain" description="Acyclic terpene utilisation N-terminal" evidence="1">
    <location>
        <begin position="6"/>
        <end position="318"/>
    </location>
</feature>
<name>A0A3N2PU30_SODAK</name>
<dbReference type="PANTHER" id="PTHR47585:SF2">
    <property type="entry name" value="DUF1446 DOMAIN PROTEIN (AFU_ORTHOLOGUE AFUA_6G11420)"/>
    <property type="match status" value="1"/>
</dbReference>
<protein>
    <submittedName>
        <fullName evidence="2">DUF1446-domain-containing protein</fullName>
    </submittedName>
</protein>
<dbReference type="PANTHER" id="PTHR47585">
    <property type="match status" value="1"/>
</dbReference>
<dbReference type="GeneID" id="39580546"/>
<sequence length="501" mass="54382">MPRRPIRIGTFSAALNNKSDQLHRLVKEGNVDAIAIAYLTKSTLASKATQLQTRPDLGYDPNFLEQLAWNNGATAHLIAQTRIKIVHDGGALNPRRLAEKADAYFKSLGIQNVNVAWVEGDNVTDQVRSGGFPADRPGLELSPSSHSRVLLANVCTGQAGIVRALEAGADVVVCGRCADASSVLGLASWWQGWDARDHDRLAGVAMAGRLIESQPYGRRLTGGNHVAHMQGTVPELGFPVVEIGHDGDVVVTKVGGSRGVVTVDSCKARLLSEIRGPFYVNPDVVADNRRAKLEQIDRDRVRLSGVKGLPPSPRVEVPLRVQFTGGQVVDVPAKEARDCAEVPARPDYEPRRAATYGMLGRIFPPGTIRRPLGHLALATATAGGMGGNDIDASVGLWVGDERAWEWLRGIMSSARLRELLGDGWDERFAVERCEFPNLWAVHFVIRESGQNGANKSSSQLTGFEQRVSEMLRGRVVEMPAELVQAEVRRRKAMANAGRSNL</sequence>